<name>A0ABY9TDN6_9GAMM</name>
<dbReference type="InterPro" id="IPR017143">
    <property type="entry name" value="UCP037225"/>
</dbReference>
<dbReference type="Proteomes" id="UP001248581">
    <property type="component" value="Chromosome"/>
</dbReference>
<proteinExistence type="predicted"/>
<gene>
    <name evidence="1" type="ORF">RI845_10485</name>
</gene>
<protein>
    <submittedName>
        <fullName evidence="1">CPXCG motif-containing cysteine-rich protein</fullName>
    </submittedName>
</protein>
<dbReference type="EMBL" id="CP134146">
    <property type="protein sequence ID" value="WNC66957.1"/>
    <property type="molecule type" value="Genomic_DNA"/>
</dbReference>
<dbReference type="RefSeq" id="WP_348386121.1">
    <property type="nucleotide sequence ID" value="NZ_CP134146.1"/>
</dbReference>
<dbReference type="PIRSF" id="PIRSF037225">
    <property type="entry name" value="UCP037225"/>
    <property type="match status" value="1"/>
</dbReference>
<reference evidence="2" key="1">
    <citation type="submission" date="2023-09" db="EMBL/GenBank/DDBJ databases">
        <authorList>
            <person name="Li S."/>
            <person name="Li X."/>
            <person name="Zhang C."/>
            <person name="Zhao Z."/>
        </authorList>
    </citation>
    <scope>NUCLEOTIDE SEQUENCE [LARGE SCALE GENOMIC DNA]</scope>
    <source>
        <strain evidence="2">SQ345</strain>
    </source>
</reference>
<accession>A0ABY9TDN6</accession>
<evidence type="ECO:0000313" key="2">
    <source>
        <dbReference type="Proteomes" id="UP001248581"/>
    </source>
</evidence>
<evidence type="ECO:0000313" key="1">
    <source>
        <dbReference type="EMBL" id="WNC66957.1"/>
    </source>
</evidence>
<organism evidence="1 2">
    <name type="scientific">Thalassotalea nanhaiensis</name>
    <dbReference type="NCBI Taxonomy" id="3065648"/>
    <lineage>
        <taxon>Bacteria</taxon>
        <taxon>Pseudomonadati</taxon>
        <taxon>Pseudomonadota</taxon>
        <taxon>Gammaproteobacteria</taxon>
        <taxon>Alteromonadales</taxon>
        <taxon>Colwelliaceae</taxon>
        <taxon>Thalassotalea</taxon>
    </lineage>
</organism>
<sequence>MPQEVSRKTIECPHCAHHLHITIDTTQGDQNYYESCPACCNDIHMNMHIDDYNQKIQLMVDADDELVY</sequence>
<dbReference type="Pfam" id="PF14255">
    <property type="entry name" value="Zn_ribbon_21"/>
    <property type="match status" value="1"/>
</dbReference>
<keyword evidence="2" id="KW-1185">Reference proteome</keyword>
<dbReference type="InterPro" id="IPR025990">
    <property type="entry name" value="zinc_ribbon_bacterial"/>
</dbReference>